<evidence type="ECO:0000256" key="2">
    <source>
        <dbReference type="PROSITE-ProRule" id="PRU00235"/>
    </source>
</evidence>
<dbReference type="PANTHER" id="PTHR22872">
    <property type="entry name" value="BTK-BINDING PROTEIN-RELATED"/>
    <property type="match status" value="1"/>
</dbReference>
<sequence>MELYGTGLNAWNQLRFGCNEADAEPDDLHTFTCVLADDDIRHVRPYLSWTTGHLALLPPHNNPPPHPPLPPSTWPTPTPPTHLTSHATGFALLHPPSTVLTTSDLRFSSCLGRPPSSLSPSTPHPVPDLLDLPTGPVVKIASSSSGYVLAALTAGGDLYAWGHAGRASAAGLGGLGVTGEVTPVVVEEHDIADVGVGEGHVVVLTTTGEVFGIGSNRNGQLGLGEGMEGAEEWTRVGGGRW</sequence>
<accession>A0AA40EJ21</accession>
<dbReference type="Proteomes" id="UP001172155">
    <property type="component" value="Unassembled WGS sequence"/>
</dbReference>
<feature type="repeat" description="RCC1" evidence="2">
    <location>
        <begin position="156"/>
        <end position="207"/>
    </location>
</feature>
<keyword evidence="4" id="KW-1185">Reference proteome</keyword>
<evidence type="ECO:0000313" key="3">
    <source>
        <dbReference type="EMBL" id="KAK0740245.1"/>
    </source>
</evidence>
<organism evidence="3 4">
    <name type="scientific">Schizothecium vesticola</name>
    <dbReference type="NCBI Taxonomy" id="314040"/>
    <lineage>
        <taxon>Eukaryota</taxon>
        <taxon>Fungi</taxon>
        <taxon>Dikarya</taxon>
        <taxon>Ascomycota</taxon>
        <taxon>Pezizomycotina</taxon>
        <taxon>Sordariomycetes</taxon>
        <taxon>Sordariomycetidae</taxon>
        <taxon>Sordariales</taxon>
        <taxon>Schizotheciaceae</taxon>
        <taxon>Schizothecium</taxon>
    </lineage>
</organism>
<dbReference type="PROSITE" id="PS50012">
    <property type="entry name" value="RCC1_3"/>
    <property type="match status" value="1"/>
</dbReference>
<name>A0AA40EJ21_9PEZI</name>
<evidence type="ECO:0008006" key="5">
    <source>
        <dbReference type="Google" id="ProtNLM"/>
    </source>
</evidence>
<dbReference type="EMBL" id="JAUKUD010000006">
    <property type="protein sequence ID" value="KAK0740245.1"/>
    <property type="molecule type" value="Genomic_DNA"/>
</dbReference>
<dbReference type="InterPro" id="IPR009091">
    <property type="entry name" value="RCC1/BLIP-II"/>
</dbReference>
<dbReference type="InterPro" id="IPR051625">
    <property type="entry name" value="Signaling_Regulatory_Domain"/>
</dbReference>
<reference evidence="3" key="1">
    <citation type="submission" date="2023-06" db="EMBL/GenBank/DDBJ databases">
        <title>Genome-scale phylogeny and comparative genomics of the fungal order Sordariales.</title>
        <authorList>
            <consortium name="Lawrence Berkeley National Laboratory"/>
            <person name="Hensen N."/>
            <person name="Bonometti L."/>
            <person name="Westerberg I."/>
            <person name="Brannstrom I.O."/>
            <person name="Guillou S."/>
            <person name="Cros-Aarteil S."/>
            <person name="Calhoun S."/>
            <person name="Haridas S."/>
            <person name="Kuo A."/>
            <person name="Mondo S."/>
            <person name="Pangilinan J."/>
            <person name="Riley R."/>
            <person name="LaButti K."/>
            <person name="Andreopoulos B."/>
            <person name="Lipzen A."/>
            <person name="Chen C."/>
            <person name="Yanf M."/>
            <person name="Daum C."/>
            <person name="Ng V."/>
            <person name="Clum A."/>
            <person name="Steindorff A."/>
            <person name="Ohm R."/>
            <person name="Martin F."/>
            <person name="Silar P."/>
            <person name="Natvig D."/>
            <person name="Lalanne C."/>
            <person name="Gautier V."/>
            <person name="Ament-velasquez S.L."/>
            <person name="Kruys A."/>
            <person name="Hutchinson M.I."/>
            <person name="Powell A.J."/>
            <person name="Barry K."/>
            <person name="Miller A.N."/>
            <person name="Grigoriev I.V."/>
            <person name="Debuchy R."/>
            <person name="Gladieux P."/>
            <person name="Thoren M.H."/>
            <person name="Johannesson H."/>
        </authorList>
    </citation>
    <scope>NUCLEOTIDE SEQUENCE</scope>
    <source>
        <strain evidence="3">SMH3187-1</strain>
    </source>
</reference>
<evidence type="ECO:0000256" key="1">
    <source>
        <dbReference type="ARBA" id="ARBA00022737"/>
    </source>
</evidence>
<comment type="caution">
    <text evidence="3">The sequence shown here is derived from an EMBL/GenBank/DDBJ whole genome shotgun (WGS) entry which is preliminary data.</text>
</comment>
<proteinExistence type="predicted"/>
<keyword evidence="1" id="KW-0677">Repeat</keyword>
<gene>
    <name evidence="3" type="ORF">B0T18DRAFT_448926</name>
</gene>
<protein>
    <recommendedName>
        <fullName evidence="5">RCC1/BLIP-II</fullName>
    </recommendedName>
</protein>
<evidence type="ECO:0000313" key="4">
    <source>
        <dbReference type="Proteomes" id="UP001172155"/>
    </source>
</evidence>
<dbReference type="AlphaFoldDB" id="A0AA40EJ21"/>
<dbReference type="SUPFAM" id="SSF50985">
    <property type="entry name" value="RCC1/BLIP-II"/>
    <property type="match status" value="1"/>
</dbReference>
<dbReference type="Gene3D" id="2.130.10.30">
    <property type="entry name" value="Regulator of chromosome condensation 1/beta-lactamase-inhibitor protein II"/>
    <property type="match status" value="1"/>
</dbReference>
<dbReference type="InterPro" id="IPR000408">
    <property type="entry name" value="Reg_chr_condens"/>
</dbReference>
<dbReference type="Pfam" id="PF13540">
    <property type="entry name" value="RCC1_2"/>
    <property type="match status" value="1"/>
</dbReference>